<evidence type="ECO:0000256" key="2">
    <source>
        <dbReference type="SAM" id="Phobius"/>
    </source>
</evidence>
<dbReference type="InterPro" id="IPR029016">
    <property type="entry name" value="GAF-like_dom_sf"/>
</dbReference>
<dbReference type="AlphaFoldDB" id="A0A4Y8LLW0"/>
<dbReference type="InterPro" id="IPR036291">
    <property type="entry name" value="NAD(P)-bd_dom_sf"/>
</dbReference>
<dbReference type="EMBL" id="SORX01000004">
    <property type="protein sequence ID" value="TFE01715.1"/>
    <property type="molecule type" value="Genomic_DNA"/>
</dbReference>
<keyword evidence="5" id="KW-1185">Reference proteome</keyword>
<keyword evidence="2" id="KW-1133">Transmembrane helix</keyword>
<feature type="transmembrane region" description="Helical" evidence="2">
    <location>
        <begin position="380"/>
        <end position="397"/>
    </location>
</feature>
<evidence type="ECO:0000256" key="1">
    <source>
        <dbReference type="ARBA" id="ARBA00007637"/>
    </source>
</evidence>
<dbReference type="InterPro" id="IPR001509">
    <property type="entry name" value="Epimerase_deHydtase"/>
</dbReference>
<reference evidence="4 5" key="1">
    <citation type="submission" date="2019-03" db="EMBL/GenBank/DDBJ databases">
        <authorList>
            <person name="Yang Y."/>
        </authorList>
    </citation>
    <scope>NUCLEOTIDE SEQUENCE [LARGE SCALE GENOMIC DNA]</scope>
    <source>
        <strain evidence="4 5">ASL-1</strain>
    </source>
</reference>
<feature type="transmembrane region" description="Helical" evidence="2">
    <location>
        <begin position="341"/>
        <end position="368"/>
    </location>
</feature>
<dbReference type="Pfam" id="PF01370">
    <property type="entry name" value="Epimerase"/>
    <property type="match status" value="1"/>
</dbReference>
<comment type="similarity">
    <text evidence="1">Belongs to the NAD(P)-dependent epimerase/dehydratase family.</text>
</comment>
<dbReference type="OrthoDB" id="9771073at2"/>
<dbReference type="Gene3D" id="3.30.450.40">
    <property type="match status" value="1"/>
</dbReference>
<accession>A0A4Y8LLW0</accession>
<dbReference type="Proteomes" id="UP000297776">
    <property type="component" value="Unassembled WGS sequence"/>
</dbReference>
<dbReference type="PANTHER" id="PTHR43000">
    <property type="entry name" value="DTDP-D-GLUCOSE 4,6-DEHYDRATASE-RELATED"/>
    <property type="match status" value="1"/>
</dbReference>
<feature type="domain" description="NAD-dependent epimerase/dehydratase" evidence="3">
    <location>
        <begin position="10"/>
        <end position="240"/>
    </location>
</feature>
<feature type="transmembrane region" description="Helical" evidence="2">
    <location>
        <begin position="409"/>
        <end position="429"/>
    </location>
</feature>
<evidence type="ECO:0000259" key="3">
    <source>
        <dbReference type="Pfam" id="PF01370"/>
    </source>
</evidence>
<dbReference type="Gene3D" id="3.40.50.720">
    <property type="entry name" value="NAD(P)-binding Rossmann-like Domain"/>
    <property type="match status" value="1"/>
</dbReference>
<evidence type="ECO:0000313" key="5">
    <source>
        <dbReference type="Proteomes" id="UP000297776"/>
    </source>
</evidence>
<keyword evidence="2" id="KW-0472">Membrane</keyword>
<comment type="caution">
    <text evidence="4">The sequence shown here is derived from an EMBL/GenBank/DDBJ whole genome shotgun (WGS) entry which is preliminary data.</text>
</comment>
<proteinExistence type="inferred from homology"/>
<keyword evidence="2" id="KW-0812">Transmembrane</keyword>
<name>A0A4Y8LLW0_9BACL</name>
<sequence length="728" mass="82417">MNEGVINLRVLVTGGYGFIGSHTAEKFYREGHDVTIIDNLSTGSKKNVSFKHKFYEMDVTDHACDKVFDSRKFDAVVHLAAQVDVGVSMKDPYKDSESNVLGLANILQLSHKHGVKKVFFASSAAVYGLNEQIPLQESETCDPISTYGMNKHVGEMYCNKWGSIYDLDTVTFRFSNVYGPRQGMTGEGGVVSKFIIQALQHEPLTVFGDGEQTRDFIYVEDVAEAILKAMESPVTGIYNLSANTQTSVNNLIDELNKYSDLEDVVYTDEAPGDIKHSRLDNTRVKKDLDWVPLNTFGEGFEKTFEWFKENTEFKREKKKAAIPFSEKINRFGSGLPYAENLLLFALAITASVFLQDTFFMVDFILFYIVIAASLFGRNQSLISVGLGLSWFLFVNISNGREPISMLVDMNALILMGLYVFVGLTLSYVLDRKEKAIQYTQEEYRTLDEKYGSLHEVYKDTLHVKNELQEQVLYTNNSYGNVYEIVRELDSLDEEELQEASVKMVEKLMNRGEAALFKTNYDGSMSAVAKSDLLIVQDTLSLPEEAKNQIYAGKVFVNKNFNAMLPSMLAPLYIEGKVYGVMGVYHLPFEKCTLFYQNLLSIALKMVASAIGKALLYKSSEESQRYIDGTSVLRPGYFIELLENRERVANPFQAPQTLITVVHNNIELEELAKVFEPALEENEFMGLDQDGHLCFLIFNDQENKVEHFLQLLENSGFELNVTQEEKYYG</sequence>
<protein>
    <submittedName>
        <fullName evidence="4">NAD-dependent epimerase/dehydratase family protein</fullName>
    </submittedName>
</protein>
<gene>
    <name evidence="4" type="ORF">E2626_09100</name>
</gene>
<evidence type="ECO:0000313" key="4">
    <source>
        <dbReference type="EMBL" id="TFE01715.1"/>
    </source>
</evidence>
<dbReference type="SUPFAM" id="SSF51735">
    <property type="entry name" value="NAD(P)-binding Rossmann-fold domains"/>
    <property type="match status" value="1"/>
</dbReference>
<organism evidence="4 5">
    <name type="scientific">Jeotgalibacillus salarius</name>
    <dbReference type="NCBI Taxonomy" id="546023"/>
    <lineage>
        <taxon>Bacteria</taxon>
        <taxon>Bacillati</taxon>
        <taxon>Bacillota</taxon>
        <taxon>Bacilli</taxon>
        <taxon>Bacillales</taxon>
        <taxon>Caryophanaceae</taxon>
        <taxon>Jeotgalibacillus</taxon>
    </lineage>
</organism>